<sequence length="78" mass="8673">MIKVLLFAGMQERAGKSEIQLDEPHLLVSEIKRKLENQYDFPQMFTGCLSAVNEEFAEDDTEVRSGDVVAFIPPVSGG</sequence>
<dbReference type="PANTHER" id="PTHR33359">
    <property type="entry name" value="MOLYBDOPTERIN SYNTHASE SULFUR CARRIER SUBUNIT"/>
    <property type="match status" value="1"/>
</dbReference>
<reference evidence="4 5" key="1">
    <citation type="journal article" date="2014" name="Antonie Van Leeuwenhoek">
        <title>Fictibacillus enclensis sp. nov., isolated from marine sediment.</title>
        <authorList>
            <person name="Dastager S.G."/>
            <person name="Mawlankar R."/>
            <person name="Srinivasan K."/>
            <person name="Tang S.K."/>
            <person name="Lee J.C."/>
            <person name="Ramana V.V."/>
            <person name="Shouche Y.S."/>
        </authorList>
    </citation>
    <scope>NUCLEOTIDE SEQUENCE [LARGE SCALE GENOMIC DNA]</scope>
    <source>
        <strain evidence="4 5">NIO-1003</strain>
    </source>
</reference>
<dbReference type="GO" id="GO:0006777">
    <property type="term" value="P:Mo-molybdopterin cofactor biosynthetic process"/>
    <property type="evidence" value="ECO:0007669"/>
    <property type="project" value="InterPro"/>
</dbReference>
<evidence type="ECO:0000256" key="2">
    <source>
        <dbReference type="ARBA" id="ARBA00024200"/>
    </source>
</evidence>
<dbReference type="GO" id="GO:0000166">
    <property type="term" value="F:nucleotide binding"/>
    <property type="evidence" value="ECO:0007669"/>
    <property type="project" value="UniProtKB-KW"/>
</dbReference>
<dbReference type="UniPathway" id="UPA00344"/>
<dbReference type="InterPro" id="IPR012675">
    <property type="entry name" value="Beta-grasp_dom_sf"/>
</dbReference>
<evidence type="ECO:0000256" key="1">
    <source>
        <dbReference type="ARBA" id="ARBA00022741"/>
    </source>
</evidence>
<dbReference type="InterPro" id="IPR044672">
    <property type="entry name" value="MOCS2A"/>
</dbReference>
<evidence type="ECO:0000313" key="5">
    <source>
        <dbReference type="Proteomes" id="UP000054099"/>
    </source>
</evidence>
<dbReference type="CDD" id="cd00754">
    <property type="entry name" value="Ubl_MoaD"/>
    <property type="match status" value="1"/>
</dbReference>
<dbReference type="RefSeq" id="WP_061968934.1">
    <property type="nucleotide sequence ID" value="NZ_CP126109.1"/>
</dbReference>
<dbReference type="InterPro" id="IPR016155">
    <property type="entry name" value="Mopterin_synth/thiamin_S_b"/>
</dbReference>
<dbReference type="Proteomes" id="UP000054099">
    <property type="component" value="Unassembled WGS sequence"/>
</dbReference>
<dbReference type="Pfam" id="PF02597">
    <property type="entry name" value="ThiS"/>
    <property type="match status" value="1"/>
</dbReference>
<dbReference type="EMBL" id="LNQN01000001">
    <property type="protein sequence ID" value="KSU84826.1"/>
    <property type="molecule type" value="Genomic_DNA"/>
</dbReference>
<dbReference type="OrthoDB" id="9801945at2"/>
<organism evidence="4 5">
    <name type="scientific">Fictibacillus enclensis</name>
    <dbReference type="NCBI Taxonomy" id="1017270"/>
    <lineage>
        <taxon>Bacteria</taxon>
        <taxon>Bacillati</taxon>
        <taxon>Bacillota</taxon>
        <taxon>Bacilli</taxon>
        <taxon>Bacillales</taxon>
        <taxon>Fictibacillaceae</taxon>
        <taxon>Fictibacillus</taxon>
    </lineage>
</organism>
<keyword evidence="1" id="KW-0547">Nucleotide-binding</keyword>
<dbReference type="PANTHER" id="PTHR33359:SF1">
    <property type="entry name" value="MOLYBDOPTERIN SYNTHASE SULFUR CARRIER SUBUNIT"/>
    <property type="match status" value="1"/>
</dbReference>
<dbReference type="Gene3D" id="3.10.20.30">
    <property type="match status" value="1"/>
</dbReference>
<evidence type="ECO:0000313" key="4">
    <source>
        <dbReference type="EMBL" id="KSU84826.1"/>
    </source>
</evidence>
<comment type="caution">
    <text evidence="4">The sequence shown here is derived from an EMBL/GenBank/DDBJ whole genome shotgun (WGS) entry which is preliminary data.</text>
</comment>
<dbReference type="SUPFAM" id="SSF54285">
    <property type="entry name" value="MoaD/ThiS"/>
    <property type="match status" value="1"/>
</dbReference>
<name>A0A0V8JD30_9BACL</name>
<proteinExistence type="inferred from homology"/>
<dbReference type="GO" id="GO:1990133">
    <property type="term" value="C:molybdopterin adenylyltransferase complex"/>
    <property type="evidence" value="ECO:0007669"/>
    <property type="project" value="TreeGrafter"/>
</dbReference>
<keyword evidence="5" id="KW-1185">Reference proteome</keyword>
<protein>
    <recommendedName>
        <fullName evidence="3">Molybdopterin synthase sulfur carrier subunit</fullName>
    </recommendedName>
</protein>
<dbReference type="AlphaFoldDB" id="A0A0V8JD30"/>
<comment type="similarity">
    <text evidence="2">Belongs to the MoaD family.</text>
</comment>
<evidence type="ECO:0000256" key="3">
    <source>
        <dbReference type="ARBA" id="ARBA00024247"/>
    </source>
</evidence>
<gene>
    <name evidence="4" type="ORF">AS030_04680</name>
</gene>
<accession>A0A0V8JD30</accession>
<dbReference type="InterPro" id="IPR003749">
    <property type="entry name" value="ThiS/MoaD-like"/>
</dbReference>